<proteinExistence type="predicted"/>
<dbReference type="FunFam" id="1.10.10.10:FF:000024">
    <property type="entry name" value="U5 small nuclear ribonucleoprotein helicase"/>
    <property type="match status" value="1"/>
</dbReference>
<name>A0AAF0ES78_9BASI</name>
<dbReference type="InterPro" id="IPR057842">
    <property type="entry name" value="WH_MER3"/>
</dbReference>
<keyword evidence="3 8" id="KW-0347">Helicase</keyword>
<dbReference type="InterPro" id="IPR050474">
    <property type="entry name" value="Hel308_SKI2-like"/>
</dbReference>
<keyword evidence="9" id="KW-1185">Reference proteome</keyword>
<dbReference type="InterPro" id="IPR027417">
    <property type="entry name" value="P-loop_NTPase"/>
</dbReference>
<dbReference type="SMART" id="SM00487">
    <property type="entry name" value="DEXDc"/>
    <property type="match status" value="2"/>
</dbReference>
<feature type="domain" description="Helicase ATP-binding" evidence="6">
    <location>
        <begin position="1020"/>
        <end position="1176"/>
    </location>
</feature>
<dbReference type="InterPro" id="IPR004179">
    <property type="entry name" value="Sec63-dom"/>
</dbReference>
<dbReference type="EC" id="3.6.4.13" evidence="8"/>
<evidence type="ECO:0000256" key="2">
    <source>
        <dbReference type="ARBA" id="ARBA00022801"/>
    </source>
</evidence>
<dbReference type="CDD" id="cd18795">
    <property type="entry name" value="SF2_C_Ski2"/>
    <property type="match status" value="1"/>
</dbReference>
<evidence type="ECO:0000259" key="7">
    <source>
        <dbReference type="PROSITE" id="PS51194"/>
    </source>
</evidence>
<dbReference type="PROSITE" id="PS51192">
    <property type="entry name" value="HELICASE_ATP_BIND_1"/>
    <property type="match status" value="2"/>
</dbReference>
<feature type="domain" description="Helicase ATP-binding" evidence="6">
    <location>
        <begin position="153"/>
        <end position="341"/>
    </location>
</feature>
<dbReference type="GO" id="GO:0005524">
    <property type="term" value="F:ATP binding"/>
    <property type="evidence" value="ECO:0007669"/>
    <property type="project" value="UniProtKB-KW"/>
</dbReference>
<accession>A0AAF0ES78</accession>
<evidence type="ECO:0000256" key="1">
    <source>
        <dbReference type="ARBA" id="ARBA00022741"/>
    </source>
</evidence>
<dbReference type="PANTHER" id="PTHR47961:SF13">
    <property type="entry name" value="ACTIVATING SIGNAL COINTEGRATOR 1 COMPLEX SUBUNIT 3"/>
    <property type="match status" value="1"/>
</dbReference>
<feature type="region of interest" description="Disordered" evidence="5">
    <location>
        <begin position="54"/>
        <end position="96"/>
    </location>
</feature>
<dbReference type="InterPro" id="IPR001650">
    <property type="entry name" value="Helicase_C-like"/>
</dbReference>
<evidence type="ECO:0000259" key="6">
    <source>
        <dbReference type="PROSITE" id="PS51192"/>
    </source>
</evidence>
<dbReference type="InterPro" id="IPR036388">
    <property type="entry name" value="WH-like_DNA-bd_sf"/>
</dbReference>
<dbReference type="SUPFAM" id="SSF52540">
    <property type="entry name" value="P-loop containing nucleoside triphosphate hydrolases"/>
    <property type="match status" value="4"/>
</dbReference>
<dbReference type="Pfam" id="PF00271">
    <property type="entry name" value="Helicase_C"/>
    <property type="match status" value="1"/>
</dbReference>
<sequence>MQKALLDNVSKLLQPDGPFDADSAAAHLAELLGFEQLDLISALVASPAASVAALQRHEREQPSDGPSAAPPSNLPQGYGDGPQYPNVFTSGEGGMGTTRVQENFYEEITMPPSKPLPYRTGERLVPLEEMDHLCQGAFRNYKSLNRLQSAVYPTAYGSNENMLVCAPTGAGKTDVAMLTVLRCVSQYATVAPPAPIHVRKDDFKIVYVAPMKALVSEIVAKFSKRLSYLGLKVRELTGDMQLTRKEMAETQMIVTTPEKWDVVTRKPTGNGELALKVRLLIIDEVHLLHEARGAVIETLVARTQRLVESTQSMIRIVGLSATLPNYVDVAEFLGVNLYRGMYYFGGAFRPVPLEQHFIGVRGKSGTAAARGNLDRVVYEKILALAEEGHPAMVFVHTRKDTVRSAESIIELGKEDGISDILTANRDENRFEREVAQSRNRELRELYKHGIGIHHAGMLRSDRDLSERMFATGVTRVLCCTSTLAWGVNLPAYAVIIKGTDVYDADAGRTVDLSILDVLQIFGRAGRPQYEDVGVSYICTGNDKLSHYIDAITSAHPIESSFLGGLVDALNAEVSLGSVSSVSDGISWLGYTYLYTRMKRSPLVYGIDYEELAADPSLAARRREWITGAARVLHEHKMATFDESSGALKPTSTGRIAARYYLGYRTIEVFNERLRNTLREADSLDLMSRAADFSNVPLRESEEDELDGLLERIPCQVPGGSKTAPGKVNILLQAHVSRLTLDDFALVSDSRYVTQNAGRVLRALFELALDRSYAGAASALLNLTKAVEHCVWPFEHPLRQMKTLNVDALHRINQYADELEVTQIRALSVEQLAKLLHSAEREATAVHQAAARFPRVILRARARPVSPTFVRIDIQLLRDFEWDERVHGGVLPLIVWVEDALQKTVHVRTVELRNTHRAKDAPADVTADVAFSVDVPLHEPALRTASEASYSVVWASETWLGAEGSVTLEMDDVCVPQSSPVTPLLELPVLSLSTCVRDEIATAYSRQHVTAWNAVQTQVFHSIAYSRAHVLVCAPPGAGKRTVAEQALWRGGRAVLIFPSESRARAAVRHLESLDRYSGIVSGVSFIGDAARSSARVLVGTPACILGKAATHSLEALVSNADIIVLHDMHIMSCAYELAVMQLLDTAPKARRIATSACLVAPAALAAWLGISAQHTYSFAPHDQPYPVTLSVEPVDIPPSSALVRTLIKPAFERLRTHIAHGPGVLVVPNREQCSIAANELVSRIATDIGLGDASIAPLASDELEMLIGRVRTLELANLLRQGVALWHSGIPGADRGIVRECFAMGAVRIAVCARDNVEGLPFKSQFVAVLGVGGSADYSPSELLDIQSMSAGPQSVVPGECVIYALGSHAPAIKRGLSSPLFLESELGETVGHACAVAALMQRVSTAACDRAAIVAWLSKSFFALRVKENPWYYGVPAERIPSENDLVAARISDLADHLISTAVALGLATTDAKVHATHLGTQVVQHSGAIELLVQLAARGAWWLDVSPQVIRTLDSRASEAPEGAIDALVGVVPESLRSAVGYSDSDSSSGFARLVYASWLASASRAVTPRRLVEALLRK</sequence>
<dbReference type="SMART" id="SM00973">
    <property type="entry name" value="Sec63"/>
    <property type="match status" value="1"/>
</dbReference>
<dbReference type="InterPro" id="IPR011545">
    <property type="entry name" value="DEAD/DEAH_box_helicase_dom"/>
</dbReference>
<dbReference type="GO" id="GO:0003724">
    <property type="term" value="F:RNA helicase activity"/>
    <property type="evidence" value="ECO:0007669"/>
    <property type="project" value="UniProtKB-EC"/>
</dbReference>
<keyword evidence="2 8" id="KW-0378">Hydrolase</keyword>
<dbReference type="GO" id="GO:0016787">
    <property type="term" value="F:hydrolase activity"/>
    <property type="evidence" value="ECO:0007669"/>
    <property type="project" value="UniProtKB-KW"/>
</dbReference>
<dbReference type="Pfam" id="PF00270">
    <property type="entry name" value="DEAD"/>
    <property type="match status" value="2"/>
</dbReference>
<protein>
    <submittedName>
        <fullName evidence="8">RNA helicase</fullName>
        <ecNumber evidence="8">3.6.4.13</ecNumber>
    </submittedName>
</protein>
<dbReference type="Gene3D" id="2.60.40.150">
    <property type="entry name" value="C2 domain"/>
    <property type="match status" value="1"/>
</dbReference>
<dbReference type="Pfam" id="PF02889">
    <property type="entry name" value="Sec63"/>
    <property type="match status" value="1"/>
</dbReference>
<dbReference type="Pfam" id="PF23445">
    <property type="entry name" value="WHD_SNRNP200"/>
    <property type="match status" value="1"/>
</dbReference>
<dbReference type="Proteomes" id="UP001219933">
    <property type="component" value="Chromosome 4"/>
</dbReference>
<evidence type="ECO:0000313" key="9">
    <source>
        <dbReference type="Proteomes" id="UP001219933"/>
    </source>
</evidence>
<keyword evidence="1" id="KW-0547">Nucleotide-binding</keyword>
<evidence type="ECO:0000256" key="3">
    <source>
        <dbReference type="ARBA" id="ARBA00022806"/>
    </source>
</evidence>
<dbReference type="FunFam" id="3.40.50.300:FF:000102">
    <property type="entry name" value="RNA helicase, activating signal cointegrator 1"/>
    <property type="match status" value="1"/>
</dbReference>
<dbReference type="InterPro" id="IPR035892">
    <property type="entry name" value="C2_domain_sf"/>
</dbReference>
<dbReference type="EMBL" id="CP119880">
    <property type="protein sequence ID" value="WFD36018.1"/>
    <property type="molecule type" value="Genomic_DNA"/>
</dbReference>
<dbReference type="SUPFAM" id="SSF158702">
    <property type="entry name" value="Sec63 N-terminal domain-like"/>
    <property type="match status" value="1"/>
</dbReference>
<dbReference type="SUPFAM" id="SSF46785">
    <property type="entry name" value="Winged helix' DNA-binding domain"/>
    <property type="match status" value="1"/>
</dbReference>
<reference evidence="8" key="1">
    <citation type="submission" date="2023-03" db="EMBL/GenBank/DDBJ databases">
        <title>Mating type loci evolution in Malassezia.</title>
        <authorList>
            <person name="Coelho M.A."/>
        </authorList>
    </citation>
    <scope>NUCLEOTIDE SEQUENCE</scope>
    <source>
        <strain evidence="8">CBS 11721</strain>
    </source>
</reference>
<gene>
    <name evidence="8" type="primary">mug81</name>
    <name evidence="8" type="ORF">MCUN1_002889</name>
</gene>
<dbReference type="GO" id="GO:0003676">
    <property type="term" value="F:nucleic acid binding"/>
    <property type="evidence" value="ECO:0007669"/>
    <property type="project" value="InterPro"/>
</dbReference>
<evidence type="ECO:0000256" key="5">
    <source>
        <dbReference type="SAM" id="MobiDB-lite"/>
    </source>
</evidence>
<dbReference type="PANTHER" id="PTHR47961">
    <property type="entry name" value="DNA POLYMERASE THETA, PUTATIVE (AFU_ORTHOLOGUE AFUA_1G05260)-RELATED"/>
    <property type="match status" value="1"/>
</dbReference>
<dbReference type="Gene3D" id="3.40.50.300">
    <property type="entry name" value="P-loop containing nucleotide triphosphate hydrolases"/>
    <property type="match status" value="4"/>
</dbReference>
<organism evidence="8 9">
    <name type="scientific">Malassezia cuniculi</name>
    <dbReference type="NCBI Taxonomy" id="948313"/>
    <lineage>
        <taxon>Eukaryota</taxon>
        <taxon>Fungi</taxon>
        <taxon>Dikarya</taxon>
        <taxon>Basidiomycota</taxon>
        <taxon>Ustilaginomycotina</taxon>
        <taxon>Malasseziomycetes</taxon>
        <taxon>Malasseziales</taxon>
        <taxon>Malasseziaceae</taxon>
        <taxon>Malassezia</taxon>
    </lineage>
</organism>
<dbReference type="Gene3D" id="1.10.3380.10">
    <property type="entry name" value="Sec63 N-terminal domain-like domain"/>
    <property type="match status" value="1"/>
</dbReference>
<dbReference type="InterPro" id="IPR014001">
    <property type="entry name" value="Helicase_ATP-bd"/>
</dbReference>
<dbReference type="SMART" id="SM00490">
    <property type="entry name" value="HELICc"/>
    <property type="match status" value="1"/>
</dbReference>
<evidence type="ECO:0000313" key="8">
    <source>
        <dbReference type="EMBL" id="WFD36018.1"/>
    </source>
</evidence>
<feature type="domain" description="Helicase C-terminal" evidence="7">
    <location>
        <begin position="376"/>
        <end position="573"/>
    </location>
</feature>
<evidence type="ECO:0000256" key="4">
    <source>
        <dbReference type="ARBA" id="ARBA00022840"/>
    </source>
</evidence>
<dbReference type="InterPro" id="IPR036390">
    <property type="entry name" value="WH_DNA-bd_sf"/>
</dbReference>
<dbReference type="Gene3D" id="1.10.10.10">
    <property type="entry name" value="Winged helix-like DNA-binding domain superfamily/Winged helix DNA-binding domain"/>
    <property type="match status" value="2"/>
</dbReference>
<keyword evidence="4" id="KW-0067">ATP-binding</keyword>
<dbReference type="PROSITE" id="PS51194">
    <property type="entry name" value="HELICASE_CTER"/>
    <property type="match status" value="1"/>
</dbReference>
<dbReference type="CDD" id="cd18020">
    <property type="entry name" value="DEXHc_ASCC3_1"/>
    <property type="match status" value="1"/>
</dbReference>